<protein>
    <submittedName>
        <fullName evidence="1">Uncharacterized protein</fullName>
    </submittedName>
</protein>
<name>G1W8U5_9BACT</name>
<evidence type="ECO:0000313" key="1">
    <source>
        <dbReference type="EMBL" id="EGV34533.1"/>
    </source>
</evidence>
<gene>
    <name evidence="1" type="ORF">HMPREF9431_00246</name>
</gene>
<dbReference type="EMBL" id="ADGI01000014">
    <property type="protein sequence ID" value="EGV34533.1"/>
    <property type="molecule type" value="Genomic_DNA"/>
</dbReference>
<proteinExistence type="predicted"/>
<dbReference type="AlphaFoldDB" id="G1W8U5"/>
<keyword evidence="2" id="KW-1185">Reference proteome</keyword>
<accession>G1W8U5</accession>
<organism evidence="1 2">
    <name type="scientific">Segatella oulorum F0390</name>
    <dbReference type="NCBI Taxonomy" id="702438"/>
    <lineage>
        <taxon>Bacteria</taxon>
        <taxon>Pseudomonadati</taxon>
        <taxon>Bacteroidota</taxon>
        <taxon>Bacteroidia</taxon>
        <taxon>Bacteroidales</taxon>
        <taxon>Prevotellaceae</taxon>
        <taxon>Segatella</taxon>
    </lineage>
</organism>
<evidence type="ECO:0000313" key="2">
    <source>
        <dbReference type="Proteomes" id="UP000005141"/>
    </source>
</evidence>
<sequence>MLGTAVFQHFARSQSWERLFLPFSCVPKVGNNRFSRICSLPKLGTSVFTIFMCSQSWEQPFLCVYESPHPLTVLGCSAVKVRIR</sequence>
<dbReference type="HOGENOM" id="CLU_2524766_0_0_10"/>
<comment type="caution">
    <text evidence="1">The sequence shown here is derived from an EMBL/GenBank/DDBJ whole genome shotgun (WGS) entry which is preliminary data.</text>
</comment>
<reference evidence="1 2" key="1">
    <citation type="submission" date="2011-07" db="EMBL/GenBank/DDBJ databases">
        <title>The Genome Sequence of Prevotella oulorum F0390.</title>
        <authorList>
            <consortium name="The Broad Institute Genome Sequencing Platform"/>
            <consortium name="The Broad Institute Genome Sequencing Center for Infectious Disease"/>
            <person name="Earl A."/>
            <person name="Ward D."/>
            <person name="Feldgarden M."/>
            <person name="Gevers D."/>
            <person name="Izard J."/>
            <person name="Ganesan A."/>
            <person name="Baranova O.V."/>
            <person name="Blanton J.M."/>
            <person name="Tanner A.C."/>
            <person name="Dewhirst F.E."/>
            <person name="Young S.K."/>
            <person name="Zeng Q."/>
            <person name="Gargeya S."/>
            <person name="Fitzgerald M."/>
            <person name="Haas B."/>
            <person name="Abouelleil A."/>
            <person name="Alvarado L."/>
            <person name="Arachchi H.M."/>
            <person name="Berlin A."/>
            <person name="Brown A."/>
            <person name="Chapman S.B."/>
            <person name="Chen Z."/>
            <person name="Dunbar C."/>
            <person name="Freedman E."/>
            <person name="Gearin G."/>
            <person name="Gellesch M."/>
            <person name="Goldberg J."/>
            <person name="Griggs A."/>
            <person name="Gujja S."/>
            <person name="Heiman D."/>
            <person name="Howarth C."/>
            <person name="Larson L."/>
            <person name="Lui A."/>
            <person name="MacDonald P.J.P."/>
            <person name="Mehta T."/>
            <person name="Montmayeur A."/>
            <person name="Murphy C."/>
            <person name="Neiman D."/>
            <person name="Pearson M."/>
            <person name="Priest M."/>
            <person name="Roberts A."/>
            <person name="Saif S."/>
            <person name="Shea T."/>
            <person name="Shenoy N."/>
            <person name="Sisk P."/>
            <person name="Stolte C."/>
            <person name="Sykes S."/>
            <person name="Wortman J."/>
            <person name="Nusbaum C."/>
            <person name="Birren B."/>
        </authorList>
    </citation>
    <scope>NUCLEOTIDE SEQUENCE [LARGE SCALE GENOMIC DNA]</scope>
    <source>
        <strain evidence="1 2">F0390</strain>
    </source>
</reference>
<dbReference type="Proteomes" id="UP000005141">
    <property type="component" value="Unassembled WGS sequence"/>
</dbReference>